<evidence type="ECO:0000313" key="5">
    <source>
        <dbReference type="Proteomes" id="UP000319257"/>
    </source>
</evidence>
<dbReference type="AlphaFoldDB" id="A0A507BPH4"/>
<organism evidence="4 5">
    <name type="scientific">Thyridium curvatum</name>
    <dbReference type="NCBI Taxonomy" id="1093900"/>
    <lineage>
        <taxon>Eukaryota</taxon>
        <taxon>Fungi</taxon>
        <taxon>Dikarya</taxon>
        <taxon>Ascomycota</taxon>
        <taxon>Pezizomycotina</taxon>
        <taxon>Sordariomycetes</taxon>
        <taxon>Sordariomycetidae</taxon>
        <taxon>Thyridiales</taxon>
        <taxon>Thyridiaceae</taxon>
        <taxon>Thyridium</taxon>
    </lineage>
</organism>
<keyword evidence="5" id="KW-1185">Reference proteome</keyword>
<accession>A0A507BPH4</accession>
<evidence type="ECO:0000313" key="4">
    <source>
        <dbReference type="EMBL" id="TPX18698.1"/>
    </source>
</evidence>
<keyword evidence="3" id="KW-0560">Oxidoreductase</keyword>
<dbReference type="InterPro" id="IPR020904">
    <property type="entry name" value="Sc_DH/Rdtase_CS"/>
</dbReference>
<dbReference type="EMBL" id="SKBQ01000010">
    <property type="protein sequence ID" value="TPX18698.1"/>
    <property type="molecule type" value="Genomic_DNA"/>
</dbReference>
<dbReference type="InterPro" id="IPR036291">
    <property type="entry name" value="NAD(P)-bd_dom_sf"/>
</dbReference>
<gene>
    <name evidence="4" type="ORF">E0L32_002555</name>
</gene>
<dbReference type="FunFam" id="3.40.50.720:FF:000084">
    <property type="entry name" value="Short-chain dehydrogenase reductase"/>
    <property type="match status" value="1"/>
</dbReference>
<dbReference type="PROSITE" id="PS00061">
    <property type="entry name" value="ADH_SHORT"/>
    <property type="match status" value="1"/>
</dbReference>
<protein>
    <submittedName>
        <fullName evidence="4">Uncharacterized protein</fullName>
    </submittedName>
</protein>
<proteinExistence type="inferred from homology"/>
<comment type="similarity">
    <text evidence="1">Belongs to the short-chain dehydrogenases/reductases (SDR) family.</text>
</comment>
<dbReference type="GO" id="GO:0016616">
    <property type="term" value="F:oxidoreductase activity, acting on the CH-OH group of donors, NAD or NADP as acceptor"/>
    <property type="evidence" value="ECO:0007669"/>
    <property type="project" value="UniProtKB-ARBA"/>
</dbReference>
<dbReference type="STRING" id="1093900.A0A507BPH4"/>
<dbReference type="RefSeq" id="XP_031000409.1">
    <property type="nucleotide sequence ID" value="XM_031136757.1"/>
</dbReference>
<dbReference type="GO" id="GO:0050664">
    <property type="term" value="F:oxidoreductase activity, acting on NAD(P)H, oxygen as acceptor"/>
    <property type="evidence" value="ECO:0007669"/>
    <property type="project" value="TreeGrafter"/>
</dbReference>
<sequence>MVLASHPDAASPVLAHFSLKGKNAIVTGGSKGIGLEVARGLLEAGASVAITYASTPLDQVEALIDGLAVSAGPRATVKAYHCVAEDRDSVFTAVNSAAENFGGRLDIVVVNAGYGEDCPAEDYPEDKFRKIFDVNVSGAFWTAQRAAQIMKGTPDFHSGSIIFTCSISATLVNIPQHQSAYNASKAAVLQLSRSLAVEWVDFARVNCISPGVIATKMINKLPLEWREHWLSRLPGGRFCEPAELKGAYVFLASDASSYMTGGNMVIDGGFTLP</sequence>
<dbReference type="Gene3D" id="3.40.50.720">
    <property type="entry name" value="NAD(P)-binding Rossmann-like Domain"/>
    <property type="match status" value="1"/>
</dbReference>
<reference evidence="4 5" key="1">
    <citation type="submission" date="2019-06" db="EMBL/GenBank/DDBJ databases">
        <title>Draft genome sequence of the filamentous fungus Phialemoniopsis curvata isolated from diesel fuel.</title>
        <authorList>
            <person name="Varaljay V.A."/>
            <person name="Lyon W.J."/>
            <person name="Crouch A.L."/>
            <person name="Drake C.E."/>
            <person name="Hollomon J.M."/>
            <person name="Nadeau L.J."/>
            <person name="Nunn H.S."/>
            <person name="Stevenson B.S."/>
            <person name="Bojanowski C.L."/>
            <person name="Crookes-Goodson W.J."/>
        </authorList>
    </citation>
    <scope>NUCLEOTIDE SEQUENCE [LARGE SCALE GENOMIC DNA]</scope>
    <source>
        <strain evidence="4 5">D216</strain>
    </source>
</reference>
<dbReference type="SUPFAM" id="SSF51735">
    <property type="entry name" value="NAD(P)-binding Rossmann-fold domains"/>
    <property type="match status" value="1"/>
</dbReference>
<evidence type="ECO:0000256" key="1">
    <source>
        <dbReference type="ARBA" id="ARBA00006484"/>
    </source>
</evidence>
<dbReference type="Pfam" id="PF13561">
    <property type="entry name" value="adh_short_C2"/>
    <property type="match status" value="1"/>
</dbReference>
<dbReference type="PRINTS" id="PR00081">
    <property type="entry name" value="GDHRDH"/>
</dbReference>
<dbReference type="InterPro" id="IPR002347">
    <property type="entry name" value="SDR_fam"/>
</dbReference>
<evidence type="ECO:0000256" key="3">
    <source>
        <dbReference type="ARBA" id="ARBA00023002"/>
    </source>
</evidence>
<name>A0A507BPH4_9PEZI</name>
<dbReference type="PANTHER" id="PTHR43008">
    <property type="entry name" value="BENZIL REDUCTASE"/>
    <property type="match status" value="1"/>
</dbReference>
<dbReference type="OrthoDB" id="1888931at2759"/>
<evidence type="ECO:0000256" key="2">
    <source>
        <dbReference type="ARBA" id="ARBA00022857"/>
    </source>
</evidence>
<dbReference type="PANTHER" id="PTHR43008:SF12">
    <property type="entry name" value="OXIDOREDUCTASE, SHORT CHAIN DEHYDROGENASE_REDUCTASE FAMILY (AFU_ORTHOLOGUE AFUA_6G13830)"/>
    <property type="match status" value="1"/>
</dbReference>
<dbReference type="Proteomes" id="UP000319257">
    <property type="component" value="Unassembled WGS sequence"/>
</dbReference>
<dbReference type="PRINTS" id="PR00080">
    <property type="entry name" value="SDRFAMILY"/>
</dbReference>
<dbReference type="GeneID" id="41970002"/>
<comment type="caution">
    <text evidence="4">The sequence shown here is derived from an EMBL/GenBank/DDBJ whole genome shotgun (WGS) entry which is preliminary data.</text>
</comment>
<keyword evidence="2" id="KW-0521">NADP</keyword>
<dbReference type="InParanoid" id="A0A507BPH4"/>